<evidence type="ECO:0000313" key="1">
    <source>
        <dbReference type="EMBL" id="MEQ0565117.1"/>
    </source>
</evidence>
<gene>
    <name evidence="1" type="ORF">ABJI51_39085</name>
</gene>
<reference evidence="1 2" key="1">
    <citation type="submission" date="2024-05" db="EMBL/GenBank/DDBJ databases">
        <authorList>
            <person name="Zhao H."/>
            <person name="Xu Y."/>
            <person name="Lin S."/>
            <person name="Spain J.C."/>
            <person name="Zhou N.-Y."/>
        </authorList>
    </citation>
    <scope>NUCLEOTIDE SEQUENCE [LARGE SCALE GENOMIC DNA]</scope>
    <source>
        <strain evidence="1 2">NEAU-NG30</strain>
    </source>
</reference>
<dbReference type="RefSeq" id="WP_348956201.1">
    <property type="nucleotide sequence ID" value="NZ_JBDZYD010000018.1"/>
</dbReference>
<accession>A0ABV0LUP8</accession>
<proteinExistence type="predicted"/>
<sequence length="100" mass="10776">MTISDTLLRVDGEVLRCTHGAEVTVRFPGFTDAQNAGTLTESDQARIQQRIDELAATVPESARPRHAELLPLSGAALAWTGVALLVAEPDLPWSALQRVD</sequence>
<dbReference type="Proteomes" id="UP001440984">
    <property type="component" value="Unassembled WGS sequence"/>
</dbReference>
<protein>
    <submittedName>
        <fullName evidence="1">Uncharacterized protein</fullName>
    </submittedName>
</protein>
<comment type="caution">
    <text evidence="1">The sequence shown here is derived from an EMBL/GenBank/DDBJ whole genome shotgun (WGS) entry which is preliminary data.</text>
</comment>
<keyword evidence="2" id="KW-1185">Reference proteome</keyword>
<evidence type="ECO:0000313" key="2">
    <source>
        <dbReference type="Proteomes" id="UP001440984"/>
    </source>
</evidence>
<dbReference type="EMBL" id="JBDZYD010000018">
    <property type="protein sequence ID" value="MEQ0565117.1"/>
    <property type="molecule type" value="Genomic_DNA"/>
</dbReference>
<name>A0ABV0LUP8_9PSEU</name>
<organism evidence="1 2">
    <name type="scientific">Amycolatopsis melonis</name>
    <dbReference type="NCBI Taxonomy" id="3156488"/>
    <lineage>
        <taxon>Bacteria</taxon>
        <taxon>Bacillati</taxon>
        <taxon>Actinomycetota</taxon>
        <taxon>Actinomycetes</taxon>
        <taxon>Pseudonocardiales</taxon>
        <taxon>Pseudonocardiaceae</taxon>
        <taxon>Amycolatopsis</taxon>
    </lineage>
</organism>